<keyword evidence="3 7" id="KW-0997">Cell inner membrane</keyword>
<dbReference type="EMBL" id="JAVDXO010000006">
    <property type="protein sequence ID" value="MDR7307474.1"/>
    <property type="molecule type" value="Genomic_DNA"/>
</dbReference>
<comment type="similarity">
    <text evidence="7">Belongs to the TRAP transporter large permease family.</text>
</comment>
<keyword evidence="6 7" id="KW-0472">Membrane</keyword>
<evidence type="ECO:0000256" key="4">
    <source>
        <dbReference type="ARBA" id="ARBA00022692"/>
    </source>
</evidence>
<comment type="caution">
    <text evidence="9">The sequence shown here is derived from an EMBL/GenBank/DDBJ whole genome shotgun (WGS) entry which is preliminary data.</text>
</comment>
<evidence type="ECO:0000259" key="8">
    <source>
        <dbReference type="Pfam" id="PF06808"/>
    </source>
</evidence>
<evidence type="ECO:0000256" key="6">
    <source>
        <dbReference type="ARBA" id="ARBA00023136"/>
    </source>
</evidence>
<feature type="transmembrane region" description="Helical" evidence="7">
    <location>
        <begin position="277"/>
        <end position="293"/>
    </location>
</feature>
<keyword evidence="7" id="KW-0813">Transport</keyword>
<keyword evidence="4 7" id="KW-0812">Transmembrane</keyword>
<evidence type="ECO:0000256" key="5">
    <source>
        <dbReference type="ARBA" id="ARBA00022989"/>
    </source>
</evidence>
<comment type="subcellular location">
    <subcellularLocation>
        <location evidence="1 7">Cell inner membrane</location>
        <topology evidence="1 7">Multi-pass membrane protein</topology>
    </subcellularLocation>
</comment>
<dbReference type="PANTHER" id="PTHR33362">
    <property type="entry name" value="SIALIC ACID TRAP TRANSPORTER PERMEASE PROTEIN SIAT-RELATED"/>
    <property type="match status" value="1"/>
</dbReference>
<evidence type="ECO:0000256" key="3">
    <source>
        <dbReference type="ARBA" id="ARBA00022519"/>
    </source>
</evidence>
<evidence type="ECO:0000313" key="9">
    <source>
        <dbReference type="EMBL" id="MDR7307474.1"/>
    </source>
</evidence>
<evidence type="ECO:0000313" key="10">
    <source>
        <dbReference type="Proteomes" id="UP001268089"/>
    </source>
</evidence>
<feature type="transmembrane region" description="Helical" evidence="7">
    <location>
        <begin position="167"/>
        <end position="193"/>
    </location>
</feature>
<dbReference type="Pfam" id="PF06808">
    <property type="entry name" value="DctM"/>
    <property type="match status" value="1"/>
</dbReference>
<dbReference type="InterPro" id="IPR010656">
    <property type="entry name" value="DctM"/>
</dbReference>
<feature type="transmembrane region" description="Helical" evidence="7">
    <location>
        <begin position="54"/>
        <end position="74"/>
    </location>
</feature>
<keyword evidence="5 7" id="KW-1133">Transmembrane helix</keyword>
<evidence type="ECO:0000256" key="7">
    <source>
        <dbReference type="RuleBase" id="RU369079"/>
    </source>
</evidence>
<feature type="transmembrane region" description="Helical" evidence="7">
    <location>
        <begin position="217"/>
        <end position="234"/>
    </location>
</feature>
<name>A0ABU1ZPI1_9BURK</name>
<reference evidence="9 10" key="1">
    <citation type="submission" date="2023-07" db="EMBL/GenBank/DDBJ databases">
        <title>Sorghum-associated microbial communities from plants grown in Nebraska, USA.</title>
        <authorList>
            <person name="Schachtman D."/>
        </authorList>
    </citation>
    <scope>NUCLEOTIDE SEQUENCE [LARGE SCALE GENOMIC DNA]</scope>
    <source>
        <strain evidence="9 10">BE308</strain>
    </source>
</reference>
<feature type="transmembrane region" description="Helical" evidence="7">
    <location>
        <begin position="6"/>
        <end position="33"/>
    </location>
</feature>
<proteinExistence type="inferred from homology"/>
<dbReference type="PIRSF" id="PIRSF006066">
    <property type="entry name" value="HI0050"/>
    <property type="match status" value="1"/>
</dbReference>
<dbReference type="Proteomes" id="UP001268089">
    <property type="component" value="Unassembled WGS sequence"/>
</dbReference>
<sequence>MNAAIIFGLLIALMLTGMPISVSLGLTVLTFILTMTQVPLESVALKLFTGMEKWEIMAIPFFILAGNFLTHGGVARRMINFATSLVGHFHGGLALAAILACAMFALVCGSSVATVVAIGSIVLPAMVAHGYPMRFGAGVIITAGSLGILMLPSIPKVIYAISTNTSIGALFVAGLLPGTLLTLMLGAVTWYIAKKNGYPRLPRAGWGERLMAFRKSAWGLMLVVIIVGGIYSGIFTATEAAAMAAVYSFFVSVFVYRDMGFKDVPKVLRESANMSAMLLYIITNAVLFSFVLTNENLPQRVADWMLGMDLGQHGFLFVVNLVLLAAGNFMEPSSIILIMAPIFFPAAMQLGINPVHFGILIDVNMEVGLCHPPVGLNLYVASGISRLGITELTKAVMPWLGTMVVFLVIVTYWPWLTLVVPKAMGML</sequence>
<protein>
    <recommendedName>
        <fullName evidence="7">TRAP transporter large permease protein</fullName>
    </recommendedName>
</protein>
<keyword evidence="10" id="KW-1185">Reference proteome</keyword>
<dbReference type="RefSeq" id="WP_310343770.1">
    <property type="nucleotide sequence ID" value="NZ_JAVDXO010000006.1"/>
</dbReference>
<evidence type="ECO:0000256" key="1">
    <source>
        <dbReference type="ARBA" id="ARBA00004429"/>
    </source>
</evidence>
<feature type="transmembrane region" description="Helical" evidence="7">
    <location>
        <begin position="313"/>
        <end position="330"/>
    </location>
</feature>
<organism evidence="9 10">
    <name type="scientific">Rhodoferax saidenbachensis</name>
    <dbReference type="NCBI Taxonomy" id="1484693"/>
    <lineage>
        <taxon>Bacteria</taxon>
        <taxon>Pseudomonadati</taxon>
        <taxon>Pseudomonadota</taxon>
        <taxon>Betaproteobacteria</taxon>
        <taxon>Burkholderiales</taxon>
        <taxon>Comamonadaceae</taxon>
        <taxon>Rhodoferax</taxon>
    </lineage>
</organism>
<accession>A0ABU1ZPI1</accession>
<feature type="transmembrane region" description="Helical" evidence="7">
    <location>
        <begin position="94"/>
        <end position="123"/>
    </location>
</feature>
<dbReference type="InterPro" id="IPR004681">
    <property type="entry name" value="TRAP_DctM"/>
</dbReference>
<keyword evidence="2" id="KW-1003">Cell membrane</keyword>
<dbReference type="NCBIfam" id="TIGR00786">
    <property type="entry name" value="dctM"/>
    <property type="match status" value="1"/>
</dbReference>
<feature type="transmembrane region" description="Helical" evidence="7">
    <location>
        <begin position="396"/>
        <end position="420"/>
    </location>
</feature>
<evidence type="ECO:0000256" key="2">
    <source>
        <dbReference type="ARBA" id="ARBA00022475"/>
    </source>
</evidence>
<feature type="domain" description="TRAP C4-dicarboxylate transport system permease DctM subunit" evidence="8">
    <location>
        <begin position="7"/>
        <end position="416"/>
    </location>
</feature>
<feature type="transmembrane region" description="Helical" evidence="7">
    <location>
        <begin position="335"/>
        <end position="352"/>
    </location>
</feature>
<gene>
    <name evidence="9" type="ORF">J2X15_002761</name>
</gene>
<comment type="subunit">
    <text evidence="7">The complex comprises the extracytoplasmic solute receptor protein and the two transmembrane proteins.</text>
</comment>
<feature type="transmembrane region" description="Helical" evidence="7">
    <location>
        <begin position="240"/>
        <end position="256"/>
    </location>
</feature>
<feature type="transmembrane region" description="Helical" evidence="7">
    <location>
        <begin position="135"/>
        <end position="155"/>
    </location>
</feature>
<comment type="function">
    <text evidence="7">Part of the tripartite ATP-independent periplasmic (TRAP) transport system.</text>
</comment>
<dbReference type="PANTHER" id="PTHR33362:SF5">
    <property type="entry name" value="C4-DICARBOXYLATE TRAP TRANSPORTER LARGE PERMEASE PROTEIN DCTM"/>
    <property type="match status" value="1"/>
</dbReference>